<dbReference type="AlphaFoldDB" id="A0A6G1L1N1"/>
<feature type="domain" description="Yeast cell wall synthesis Kre9/Knh1-like N-terminal" evidence="3">
    <location>
        <begin position="39"/>
        <end position="129"/>
    </location>
</feature>
<dbReference type="EMBL" id="ML995865">
    <property type="protein sequence ID" value="KAF2766833.1"/>
    <property type="molecule type" value="Genomic_DNA"/>
</dbReference>
<feature type="chain" id="PRO_5026286405" description="Yeast cell wall synthesis Kre9/Knh1-like N-terminal domain-containing protein" evidence="2">
    <location>
        <begin position="24"/>
        <end position="253"/>
    </location>
</feature>
<organism evidence="4 5">
    <name type="scientific">Teratosphaeria nubilosa</name>
    <dbReference type="NCBI Taxonomy" id="161662"/>
    <lineage>
        <taxon>Eukaryota</taxon>
        <taxon>Fungi</taxon>
        <taxon>Dikarya</taxon>
        <taxon>Ascomycota</taxon>
        <taxon>Pezizomycotina</taxon>
        <taxon>Dothideomycetes</taxon>
        <taxon>Dothideomycetidae</taxon>
        <taxon>Mycosphaerellales</taxon>
        <taxon>Teratosphaeriaceae</taxon>
        <taxon>Teratosphaeria</taxon>
    </lineage>
</organism>
<sequence length="253" mass="25436">MSEFSLFALFTAGLACVLPFANAYTQPVGANPLGNPIYTPNTGDIVPAGKEYNITWGPTTTGTVTLLLLKGPPTNAVPQYAIVESIDNTGSYLWTPSTDLEPTQGATGYGIQLIVDASGQYQYSTQFGISNSDYDSSNARNVQLSTATSPAAANVTSAPAWYGSGTAPIATAPGTASTGYFPCNSSIVQPTGSLTVPTSLQTSSAATKTNSGGVAYTSALASASTAAVSNSASGLATSFAGLVVAAGVAVFAL</sequence>
<evidence type="ECO:0000256" key="1">
    <source>
        <dbReference type="ARBA" id="ARBA00022729"/>
    </source>
</evidence>
<accession>A0A6G1L1N1</accession>
<name>A0A6G1L1N1_9PEZI</name>
<evidence type="ECO:0000256" key="2">
    <source>
        <dbReference type="SAM" id="SignalP"/>
    </source>
</evidence>
<protein>
    <recommendedName>
        <fullName evidence="3">Yeast cell wall synthesis Kre9/Knh1-like N-terminal domain-containing protein</fullName>
    </recommendedName>
</protein>
<gene>
    <name evidence="4" type="ORF">EJ03DRAFT_384405</name>
</gene>
<evidence type="ECO:0000313" key="4">
    <source>
        <dbReference type="EMBL" id="KAF2766833.1"/>
    </source>
</evidence>
<reference evidence="4" key="1">
    <citation type="journal article" date="2020" name="Stud. Mycol.">
        <title>101 Dothideomycetes genomes: a test case for predicting lifestyles and emergence of pathogens.</title>
        <authorList>
            <person name="Haridas S."/>
            <person name="Albert R."/>
            <person name="Binder M."/>
            <person name="Bloem J."/>
            <person name="Labutti K."/>
            <person name="Salamov A."/>
            <person name="Andreopoulos B."/>
            <person name="Baker S."/>
            <person name="Barry K."/>
            <person name="Bills G."/>
            <person name="Bluhm B."/>
            <person name="Cannon C."/>
            <person name="Castanera R."/>
            <person name="Culley D."/>
            <person name="Daum C."/>
            <person name="Ezra D."/>
            <person name="Gonzalez J."/>
            <person name="Henrissat B."/>
            <person name="Kuo A."/>
            <person name="Liang C."/>
            <person name="Lipzen A."/>
            <person name="Lutzoni F."/>
            <person name="Magnuson J."/>
            <person name="Mondo S."/>
            <person name="Nolan M."/>
            <person name="Ohm R."/>
            <person name="Pangilinan J."/>
            <person name="Park H.-J."/>
            <person name="Ramirez L."/>
            <person name="Alfaro M."/>
            <person name="Sun H."/>
            <person name="Tritt A."/>
            <person name="Yoshinaga Y."/>
            <person name="Zwiers L.-H."/>
            <person name="Turgeon B."/>
            <person name="Goodwin S."/>
            <person name="Spatafora J."/>
            <person name="Crous P."/>
            <person name="Grigoriev I."/>
        </authorList>
    </citation>
    <scope>NUCLEOTIDE SEQUENCE</scope>
    <source>
        <strain evidence="4">CBS 116005</strain>
    </source>
</reference>
<dbReference type="PANTHER" id="PTHR40633">
    <property type="entry name" value="MATRIX PROTEIN, PUTATIVE (AFU_ORTHOLOGUE AFUA_8G05410)-RELATED"/>
    <property type="match status" value="1"/>
</dbReference>
<dbReference type="Pfam" id="PF10342">
    <property type="entry name" value="Kre9_KNH"/>
    <property type="match status" value="1"/>
</dbReference>
<keyword evidence="5" id="KW-1185">Reference proteome</keyword>
<dbReference type="InterPro" id="IPR052982">
    <property type="entry name" value="SRP1/TIP1-like"/>
</dbReference>
<dbReference type="Proteomes" id="UP000799436">
    <property type="component" value="Unassembled WGS sequence"/>
</dbReference>
<proteinExistence type="predicted"/>
<dbReference type="OrthoDB" id="4094614at2759"/>
<evidence type="ECO:0000259" key="3">
    <source>
        <dbReference type="Pfam" id="PF10342"/>
    </source>
</evidence>
<keyword evidence="1 2" id="KW-0732">Signal</keyword>
<dbReference type="InterPro" id="IPR018466">
    <property type="entry name" value="Kre9/Knh1-like_N"/>
</dbReference>
<feature type="signal peptide" evidence="2">
    <location>
        <begin position="1"/>
        <end position="23"/>
    </location>
</feature>
<dbReference type="PANTHER" id="PTHR40633:SF1">
    <property type="entry name" value="GPI ANCHORED SERINE-THREONINE RICH PROTEIN (AFU_ORTHOLOGUE AFUA_1G03630)"/>
    <property type="match status" value="1"/>
</dbReference>
<evidence type="ECO:0000313" key="5">
    <source>
        <dbReference type="Proteomes" id="UP000799436"/>
    </source>
</evidence>